<dbReference type="InterPro" id="IPR009706">
    <property type="entry name" value="DUF1287"/>
</dbReference>
<dbReference type="AlphaFoldDB" id="A0A3N1D5Z1"/>
<dbReference type="EMBL" id="RJKE01000001">
    <property type="protein sequence ID" value="ROO88955.1"/>
    <property type="molecule type" value="Genomic_DNA"/>
</dbReference>
<proteinExistence type="predicted"/>
<sequence>MSGQAGTPTTGVKSVSLSIDALSTVTGALRVYPAGATDPGLQTLGFDANAATTGATLAELGTNGQIVLKNTGTAAVTVSVASYGYFRKGLTFSELTAGPSDKQWGTSVRVNSTTPTLTAAASSVAADPVGYTFEVAALQSDTPVASAISWGGGYRQYRPDAINSVTKRWDRYRFRRKAKDNSFTWSAVVNHHKHFEGNKKRLTWRWSYADVQVGDIIYFGEPGDLFHMAVVTKKTSNSRSGIFYSHHGGAPARDKSLAKTSSRASFAKVNK</sequence>
<keyword evidence="2" id="KW-1185">Reference proteome</keyword>
<reference evidence="1 2" key="1">
    <citation type="submission" date="2018-11" db="EMBL/GenBank/DDBJ databases">
        <title>Sequencing the genomes of 1000 actinobacteria strains.</title>
        <authorList>
            <person name="Klenk H.-P."/>
        </authorList>
    </citation>
    <scope>NUCLEOTIDE SEQUENCE [LARGE SCALE GENOMIC DNA]</scope>
    <source>
        <strain evidence="1 2">DSM 44254</strain>
    </source>
</reference>
<evidence type="ECO:0000313" key="2">
    <source>
        <dbReference type="Proteomes" id="UP000272400"/>
    </source>
</evidence>
<name>A0A3N1D5Z1_9ACTN</name>
<evidence type="ECO:0000313" key="1">
    <source>
        <dbReference type="EMBL" id="ROO88955.1"/>
    </source>
</evidence>
<dbReference type="Pfam" id="PF06940">
    <property type="entry name" value="DUF1287"/>
    <property type="match status" value="1"/>
</dbReference>
<accession>A0A3N1D5Z1</accession>
<organism evidence="1 2">
    <name type="scientific">Actinocorallia herbida</name>
    <dbReference type="NCBI Taxonomy" id="58109"/>
    <lineage>
        <taxon>Bacteria</taxon>
        <taxon>Bacillati</taxon>
        <taxon>Actinomycetota</taxon>
        <taxon>Actinomycetes</taxon>
        <taxon>Streptosporangiales</taxon>
        <taxon>Thermomonosporaceae</taxon>
        <taxon>Actinocorallia</taxon>
    </lineage>
</organism>
<dbReference type="Proteomes" id="UP000272400">
    <property type="component" value="Unassembled WGS sequence"/>
</dbReference>
<gene>
    <name evidence="1" type="ORF">EDD29_6641</name>
</gene>
<comment type="caution">
    <text evidence="1">The sequence shown here is derived from an EMBL/GenBank/DDBJ whole genome shotgun (WGS) entry which is preliminary data.</text>
</comment>
<protein>
    <submittedName>
        <fullName evidence="1">Uncharacterized protein DUF1287</fullName>
    </submittedName>
</protein>